<name>A0A0L7LNF1_OPEBR</name>
<comment type="similarity">
    <text evidence="1">Belongs to the mTERF family.</text>
</comment>
<protein>
    <recommendedName>
        <fullName evidence="5">mTERF domain-containing protein 1, mitochondrial</fullName>
    </recommendedName>
</protein>
<dbReference type="Proteomes" id="UP000037510">
    <property type="component" value="Unassembled WGS sequence"/>
</dbReference>
<dbReference type="InterPro" id="IPR003690">
    <property type="entry name" value="MTERF"/>
</dbReference>
<dbReference type="AlphaFoldDB" id="A0A0L7LNF1"/>
<evidence type="ECO:0000256" key="1">
    <source>
        <dbReference type="ARBA" id="ARBA00007692"/>
    </source>
</evidence>
<proteinExistence type="inferred from homology"/>
<keyword evidence="4" id="KW-1185">Reference proteome</keyword>
<dbReference type="InterPro" id="IPR038538">
    <property type="entry name" value="MTERF_sf"/>
</dbReference>
<dbReference type="GO" id="GO:0005739">
    <property type="term" value="C:mitochondrion"/>
    <property type="evidence" value="ECO:0007669"/>
    <property type="project" value="TreeGrafter"/>
</dbReference>
<organism evidence="3 4">
    <name type="scientific">Operophtera brumata</name>
    <name type="common">Winter moth</name>
    <name type="synonym">Phalaena brumata</name>
    <dbReference type="NCBI Taxonomy" id="104452"/>
    <lineage>
        <taxon>Eukaryota</taxon>
        <taxon>Metazoa</taxon>
        <taxon>Ecdysozoa</taxon>
        <taxon>Arthropoda</taxon>
        <taxon>Hexapoda</taxon>
        <taxon>Insecta</taxon>
        <taxon>Pterygota</taxon>
        <taxon>Neoptera</taxon>
        <taxon>Endopterygota</taxon>
        <taxon>Lepidoptera</taxon>
        <taxon>Glossata</taxon>
        <taxon>Ditrysia</taxon>
        <taxon>Geometroidea</taxon>
        <taxon>Geometridae</taxon>
        <taxon>Larentiinae</taxon>
        <taxon>Operophtera</taxon>
    </lineage>
</organism>
<evidence type="ECO:0000256" key="2">
    <source>
        <dbReference type="ARBA" id="ARBA00022946"/>
    </source>
</evidence>
<dbReference type="STRING" id="104452.A0A0L7LNF1"/>
<evidence type="ECO:0000313" key="4">
    <source>
        <dbReference type="Proteomes" id="UP000037510"/>
    </source>
</evidence>
<accession>A0A0L7LNF1</accession>
<reference evidence="3 4" key="1">
    <citation type="journal article" date="2015" name="Genome Biol. Evol.">
        <title>The genome of winter moth (Operophtera brumata) provides a genomic perspective on sexual dimorphism and phenology.</title>
        <authorList>
            <person name="Derks M.F."/>
            <person name="Smit S."/>
            <person name="Salis L."/>
            <person name="Schijlen E."/>
            <person name="Bossers A."/>
            <person name="Mateman C."/>
            <person name="Pijl A.S."/>
            <person name="de Ridder D."/>
            <person name="Groenen M.A."/>
            <person name="Visser M.E."/>
            <person name="Megens H.J."/>
        </authorList>
    </citation>
    <scope>NUCLEOTIDE SEQUENCE [LARGE SCALE GENOMIC DNA]</scope>
    <source>
        <strain evidence="3">WM2013NL</strain>
        <tissue evidence="3">Head and thorax</tissue>
    </source>
</reference>
<gene>
    <name evidence="3" type="ORF">OBRU01_04966</name>
</gene>
<dbReference type="SMART" id="SM00733">
    <property type="entry name" value="Mterf"/>
    <property type="match status" value="4"/>
</dbReference>
<comment type="caution">
    <text evidence="3">The sequence shown here is derived from an EMBL/GenBank/DDBJ whole genome shotgun (WGS) entry which is preliminary data.</text>
</comment>
<dbReference type="GO" id="GO:0003676">
    <property type="term" value="F:nucleic acid binding"/>
    <property type="evidence" value="ECO:0007669"/>
    <property type="project" value="InterPro"/>
</dbReference>
<dbReference type="PANTHER" id="PTHR13068">
    <property type="entry name" value="CGI-12 PROTEIN-RELATED"/>
    <property type="match status" value="1"/>
</dbReference>
<dbReference type="Pfam" id="PF02536">
    <property type="entry name" value="mTERF"/>
    <property type="match status" value="1"/>
</dbReference>
<dbReference type="Gene3D" id="1.25.70.10">
    <property type="entry name" value="Transcription termination factor 3, mitochondrial"/>
    <property type="match status" value="1"/>
</dbReference>
<dbReference type="GO" id="GO:0061668">
    <property type="term" value="P:mitochondrial ribosome assembly"/>
    <property type="evidence" value="ECO:0007669"/>
    <property type="project" value="TreeGrafter"/>
</dbReference>
<keyword evidence="2" id="KW-0809">Transit peptide</keyword>
<evidence type="ECO:0008006" key="5">
    <source>
        <dbReference type="Google" id="ProtNLM"/>
    </source>
</evidence>
<dbReference type="PANTHER" id="PTHR13068:SF112">
    <property type="entry name" value="TRANSCRIPTION TERMINATION FACTOR 3, MITOCHONDRIAL"/>
    <property type="match status" value="1"/>
</dbReference>
<evidence type="ECO:0000313" key="3">
    <source>
        <dbReference type="EMBL" id="KOB76884.1"/>
    </source>
</evidence>
<sequence length="293" mass="34496">MTRSWGHLKCYSQLANINDSLLAPKALEPVDEDMSVVTPYFEKSFNIAAYVNRSETLQNLVHLNVNLSKIEKNPYIAEKFLRLDFEKDMKNHVLFIQDYIGMECVGDFISKNPMIFYEDLNDLKTRVNYLTSKHFVNDQIKRIISKNPFWLSFSTLRIDRRFGYYQECFELSGKEVRYLASKQPTLITYNLHHIKSNSFAIKEEMGFEDNEVKSILLKKPKIFMLNNPEVLLCRAFRLKQRHLFLQKMGRAQYDPKKENYVPLTALIKDTDPEFCNTYAKCNVSDFNTFLKTL</sequence>
<dbReference type="GO" id="GO:0006390">
    <property type="term" value="P:mitochondrial transcription"/>
    <property type="evidence" value="ECO:0007669"/>
    <property type="project" value="TreeGrafter"/>
</dbReference>
<dbReference type="EMBL" id="JTDY01000501">
    <property type="protein sequence ID" value="KOB76884.1"/>
    <property type="molecule type" value="Genomic_DNA"/>
</dbReference>